<dbReference type="AlphaFoldDB" id="A0A955RLC5"/>
<reference evidence="1" key="1">
    <citation type="submission" date="2020-04" db="EMBL/GenBank/DDBJ databases">
        <authorList>
            <person name="Zhang T."/>
        </authorList>
    </citation>
    <scope>NUCLEOTIDE SEQUENCE</scope>
    <source>
        <strain evidence="1">HKST-UBA09</strain>
    </source>
</reference>
<sequence>MEEPKNSKLDDRHKDFLTYDEIHDQIFLDPAVGPIVSRYTSGLNDAYQHFSSKLKNIEGTESKMDLRYKLIKSIDRGIVKVGLSVKVALAHEISGSINDIEFIRKAESTYGQIYGDLMYFLIKQKKDDPHLLNVTATRPYFEKSYSSEIDVQTGSMQAHYDSYFFGETFIKIYLAFGDFN</sequence>
<accession>A0A955RLC5</accession>
<organism evidence="1 2">
    <name type="scientific">Candidatus Dojkabacteria bacterium</name>
    <dbReference type="NCBI Taxonomy" id="2099670"/>
    <lineage>
        <taxon>Bacteria</taxon>
        <taxon>Candidatus Dojkabacteria</taxon>
    </lineage>
</organism>
<dbReference type="EMBL" id="JAGQLF010000006">
    <property type="protein sequence ID" value="MCA9386560.1"/>
    <property type="molecule type" value="Genomic_DNA"/>
</dbReference>
<proteinExistence type="predicted"/>
<comment type="caution">
    <text evidence="1">The sequence shown here is derived from an EMBL/GenBank/DDBJ whole genome shotgun (WGS) entry which is preliminary data.</text>
</comment>
<reference evidence="1" key="2">
    <citation type="journal article" date="2021" name="Microbiome">
        <title>Successional dynamics and alternative stable states in a saline activated sludge microbial community over 9 years.</title>
        <authorList>
            <person name="Wang Y."/>
            <person name="Ye J."/>
            <person name="Ju F."/>
            <person name="Liu L."/>
            <person name="Boyd J.A."/>
            <person name="Deng Y."/>
            <person name="Parks D.H."/>
            <person name="Jiang X."/>
            <person name="Yin X."/>
            <person name="Woodcroft B.J."/>
            <person name="Tyson G.W."/>
            <person name="Hugenholtz P."/>
            <person name="Polz M.F."/>
            <person name="Zhang T."/>
        </authorList>
    </citation>
    <scope>NUCLEOTIDE SEQUENCE</scope>
    <source>
        <strain evidence="1">HKST-UBA09</strain>
    </source>
</reference>
<evidence type="ECO:0000313" key="1">
    <source>
        <dbReference type="EMBL" id="MCA9386560.1"/>
    </source>
</evidence>
<protein>
    <submittedName>
        <fullName evidence="1">Uncharacterized protein</fullName>
    </submittedName>
</protein>
<evidence type="ECO:0000313" key="2">
    <source>
        <dbReference type="Proteomes" id="UP000714915"/>
    </source>
</evidence>
<dbReference type="Proteomes" id="UP000714915">
    <property type="component" value="Unassembled WGS sequence"/>
</dbReference>
<gene>
    <name evidence="1" type="ORF">KC669_00850</name>
</gene>
<name>A0A955RLC5_9BACT</name>